<feature type="region of interest" description="Disordered" evidence="12">
    <location>
        <begin position="73"/>
        <end position="95"/>
    </location>
</feature>
<comment type="function">
    <text evidence="10">S-adenosyl-L-methionine-dependent methyltransferase that acts as a component of the wybutosine biosynthesis pathway. Wybutosine is a hyper modified guanosine with a tricyclic base found at the 3'-position adjacent to the anticodon of eukaryotic phenylalanine tRNA. Probably methylates N-4 position of wybutosine-86 to produce wybutosine-72.</text>
</comment>
<dbReference type="Gene3D" id="3.30.1960.10">
    <property type="entry name" value="tRNA wybutosine-synthesizing-like"/>
    <property type="match status" value="1"/>
</dbReference>
<sequence>MAQQLHARFAVHKTQILAEISSPGPDASPKGSIDIHILPLINRLNEHHKIITTSSCSGRMSVFLEGSKKLAGTDSEAIGEGPEPDEKAEFPSGSAGMGGKGGGKWLFVSHDPVDCIDMTPREVSHMLLGGHTLGLHSANNQVLTESVLSEAGTSVSSSTRLVHMKFEPMILHVQTLDLQTAHVILVAALTAGFRESGIMNLGLSEHSFPTIAIRCNGLVMDSIIGVMNASHPGIKMVVDEDYLKTMMLVSSLRFEDNKRRVDAFSRKIERVIFNQGQAPPKESKEERKMRKREEGLRRQRILRAAQTQGGSQL</sequence>
<evidence type="ECO:0000313" key="14">
    <source>
        <dbReference type="EMBL" id="CUS09431.1"/>
    </source>
</evidence>
<keyword evidence="7" id="KW-0819">tRNA processing</keyword>
<evidence type="ECO:0000256" key="9">
    <source>
        <dbReference type="ARBA" id="ARBA00049202"/>
    </source>
</evidence>
<evidence type="ECO:0000256" key="2">
    <source>
        <dbReference type="ARBA" id="ARBA00008569"/>
    </source>
</evidence>
<comment type="catalytic activity">
    <reaction evidence="9">
        <text>4-demethyl-7-[(3S)-3-amino-3-carboxypropyl]wyosine(37) in tRNA(Phe) + S-adenosyl-L-methionine = 7-[(3S)-3-amino-3-carboxypropyl]wyosine(37) in tRNA(Phe) + S-adenosyl-L-homocysteine + H(+)</text>
        <dbReference type="Rhea" id="RHEA:36635"/>
        <dbReference type="Rhea" id="RHEA-COMP:10378"/>
        <dbReference type="Rhea" id="RHEA-COMP:10379"/>
        <dbReference type="ChEBI" id="CHEBI:15378"/>
        <dbReference type="ChEBI" id="CHEBI:57856"/>
        <dbReference type="ChEBI" id="CHEBI:59789"/>
        <dbReference type="ChEBI" id="CHEBI:73543"/>
        <dbReference type="ChEBI" id="CHEBI:73550"/>
        <dbReference type="EC" id="2.1.1.282"/>
    </reaction>
</comment>
<dbReference type="EMBL" id="LN891082">
    <property type="protein sequence ID" value="CUS09431.1"/>
    <property type="molecule type" value="Genomic_DNA"/>
</dbReference>
<dbReference type="PANTHER" id="PTHR48418">
    <property type="entry name" value="TRNA WYBUTOSINE-SYNTHESIZING PROTEIN 3"/>
    <property type="match status" value="1"/>
</dbReference>
<dbReference type="FunFam" id="3.30.1960.10:FF:000003">
    <property type="entry name" value="tRNA methyltransferase"/>
    <property type="match status" value="1"/>
</dbReference>
<dbReference type="InterPro" id="IPR036602">
    <property type="entry name" value="tRNA_yW-synthesising-like_sf"/>
</dbReference>
<evidence type="ECO:0000256" key="1">
    <source>
        <dbReference type="ARBA" id="ARBA00004797"/>
    </source>
</evidence>
<dbReference type="AlphaFoldDB" id="A0A292PRM2"/>
<organism evidence="14 15">
    <name type="scientific">Tuber aestivum</name>
    <name type="common">summer truffle</name>
    <dbReference type="NCBI Taxonomy" id="59557"/>
    <lineage>
        <taxon>Eukaryota</taxon>
        <taxon>Fungi</taxon>
        <taxon>Dikarya</taxon>
        <taxon>Ascomycota</taxon>
        <taxon>Pezizomycotina</taxon>
        <taxon>Pezizomycetes</taxon>
        <taxon>Pezizales</taxon>
        <taxon>Tuberaceae</taxon>
        <taxon>Tuber</taxon>
    </lineage>
</organism>
<evidence type="ECO:0000256" key="10">
    <source>
        <dbReference type="ARBA" id="ARBA00058049"/>
    </source>
</evidence>
<evidence type="ECO:0000256" key="8">
    <source>
        <dbReference type="ARBA" id="ARBA00030554"/>
    </source>
</evidence>
<evidence type="ECO:0000256" key="4">
    <source>
        <dbReference type="ARBA" id="ARBA00022603"/>
    </source>
</evidence>
<evidence type="ECO:0000256" key="5">
    <source>
        <dbReference type="ARBA" id="ARBA00022679"/>
    </source>
</evidence>
<dbReference type="EC" id="2.1.1.282" evidence="3"/>
<dbReference type="InterPro" id="IPR003827">
    <property type="entry name" value="tRNA_yW-synthesising"/>
</dbReference>
<reference evidence="14" key="1">
    <citation type="submission" date="2015-10" db="EMBL/GenBank/DDBJ databases">
        <authorList>
            <person name="Regsiter A."/>
            <person name="william w."/>
        </authorList>
    </citation>
    <scope>NUCLEOTIDE SEQUENCE</scope>
    <source>
        <strain evidence="14">Montdore</strain>
    </source>
</reference>
<dbReference type="Pfam" id="PF02676">
    <property type="entry name" value="TYW3"/>
    <property type="match status" value="1"/>
</dbReference>
<keyword evidence="15" id="KW-1185">Reference proteome</keyword>
<evidence type="ECO:0000256" key="11">
    <source>
        <dbReference type="ARBA" id="ARBA00069229"/>
    </source>
</evidence>
<feature type="domain" description="tRNA wybutosine-synthesizing protein" evidence="13">
    <location>
        <begin position="12"/>
        <end position="269"/>
    </location>
</feature>
<evidence type="ECO:0000256" key="3">
    <source>
        <dbReference type="ARBA" id="ARBA00012750"/>
    </source>
</evidence>
<evidence type="ECO:0000256" key="12">
    <source>
        <dbReference type="SAM" id="MobiDB-lite"/>
    </source>
</evidence>
<proteinExistence type="inferred from homology"/>
<feature type="region of interest" description="Disordered" evidence="12">
    <location>
        <begin position="275"/>
        <end position="313"/>
    </location>
</feature>
<evidence type="ECO:0000259" key="13">
    <source>
        <dbReference type="Pfam" id="PF02676"/>
    </source>
</evidence>
<evidence type="ECO:0000256" key="6">
    <source>
        <dbReference type="ARBA" id="ARBA00022691"/>
    </source>
</evidence>
<feature type="compositionally biased region" description="Basic and acidic residues" evidence="12">
    <location>
        <begin position="281"/>
        <end position="297"/>
    </location>
</feature>
<dbReference type="GO" id="GO:0008033">
    <property type="term" value="P:tRNA processing"/>
    <property type="evidence" value="ECO:0007669"/>
    <property type="project" value="UniProtKB-KW"/>
</dbReference>
<keyword evidence="6" id="KW-0949">S-adenosyl-L-methionine</keyword>
<comment type="pathway">
    <text evidence="1">tRNA modification; wybutosine-tRNA(Phe) biosynthesis.</text>
</comment>
<protein>
    <recommendedName>
        <fullName evidence="11">tRNA wybutosine-synthesizing protein 3</fullName>
        <ecNumber evidence="3">2.1.1.282</ecNumber>
    </recommendedName>
    <alternativeName>
        <fullName evidence="8">tRNA(Phe) 7-((3-amino-3-carboxypropyl)-4-demethylwyosine(37)-N(4))-methyltransferase</fullName>
    </alternativeName>
</protein>
<evidence type="ECO:0000313" key="15">
    <source>
        <dbReference type="Proteomes" id="UP001412239"/>
    </source>
</evidence>
<dbReference type="PANTHER" id="PTHR48418:SF1">
    <property type="entry name" value="TRNA WYBUTOSINE-SYNTHESIZING PROTEIN 3"/>
    <property type="match status" value="1"/>
</dbReference>
<evidence type="ECO:0000256" key="7">
    <source>
        <dbReference type="ARBA" id="ARBA00022694"/>
    </source>
</evidence>
<name>A0A292PRM2_9PEZI</name>
<gene>
    <name evidence="14" type="ORF">GSTUAT00006463001</name>
</gene>
<dbReference type="GO" id="GO:0032259">
    <property type="term" value="P:methylation"/>
    <property type="evidence" value="ECO:0007669"/>
    <property type="project" value="UniProtKB-KW"/>
</dbReference>
<keyword evidence="5" id="KW-0808">Transferase</keyword>
<keyword evidence="4" id="KW-0489">Methyltransferase</keyword>
<dbReference type="GO" id="GO:0008168">
    <property type="term" value="F:methyltransferase activity"/>
    <property type="evidence" value="ECO:0007669"/>
    <property type="project" value="UniProtKB-KW"/>
</dbReference>
<accession>A0A292PRM2</accession>
<dbReference type="SUPFAM" id="SSF111278">
    <property type="entry name" value="SSo0622-like"/>
    <property type="match status" value="1"/>
</dbReference>
<comment type="similarity">
    <text evidence="2">Belongs to the TYW3 family.</text>
</comment>
<dbReference type="Proteomes" id="UP001412239">
    <property type="component" value="Unassembled WGS sequence"/>
</dbReference>